<proteinExistence type="predicted"/>
<reference evidence="2" key="2">
    <citation type="journal article" date="2017" name="Nat. Plants">
        <title>The Aegilops tauschii genome reveals multiple impacts of transposons.</title>
        <authorList>
            <person name="Zhao G."/>
            <person name="Zou C."/>
            <person name="Li K."/>
            <person name="Wang K."/>
            <person name="Li T."/>
            <person name="Gao L."/>
            <person name="Zhang X."/>
            <person name="Wang H."/>
            <person name="Yang Z."/>
            <person name="Liu X."/>
            <person name="Jiang W."/>
            <person name="Mao L."/>
            <person name="Kong X."/>
            <person name="Jiao Y."/>
            <person name="Jia J."/>
        </authorList>
    </citation>
    <scope>NUCLEOTIDE SEQUENCE [LARGE SCALE GENOMIC DNA]</scope>
    <source>
        <strain evidence="2">cv. AL8/78</strain>
    </source>
</reference>
<evidence type="ECO:0000313" key="1">
    <source>
        <dbReference type="EnsemblPlants" id="AET6Gv20043400.6"/>
    </source>
</evidence>
<dbReference type="Gramene" id="AET6Gv20043400.6">
    <property type="protein sequence ID" value="AET6Gv20043400.6"/>
    <property type="gene ID" value="AET6Gv20043400"/>
</dbReference>
<reference evidence="1" key="3">
    <citation type="journal article" date="2017" name="Nature">
        <title>Genome sequence of the progenitor of the wheat D genome Aegilops tauschii.</title>
        <authorList>
            <person name="Luo M.C."/>
            <person name="Gu Y.Q."/>
            <person name="Puiu D."/>
            <person name="Wang H."/>
            <person name="Twardziok S.O."/>
            <person name="Deal K.R."/>
            <person name="Huo N."/>
            <person name="Zhu T."/>
            <person name="Wang L."/>
            <person name="Wang Y."/>
            <person name="McGuire P.E."/>
            <person name="Liu S."/>
            <person name="Long H."/>
            <person name="Ramasamy R.K."/>
            <person name="Rodriguez J.C."/>
            <person name="Van S.L."/>
            <person name="Yuan L."/>
            <person name="Wang Z."/>
            <person name="Xia Z."/>
            <person name="Xiao L."/>
            <person name="Anderson O.D."/>
            <person name="Ouyang S."/>
            <person name="Liang Y."/>
            <person name="Zimin A.V."/>
            <person name="Pertea G."/>
            <person name="Qi P."/>
            <person name="Bennetzen J.L."/>
            <person name="Dai X."/>
            <person name="Dawson M.W."/>
            <person name="Muller H.G."/>
            <person name="Kugler K."/>
            <person name="Rivarola-Duarte L."/>
            <person name="Spannagl M."/>
            <person name="Mayer K.F.X."/>
            <person name="Lu F.H."/>
            <person name="Bevan M.W."/>
            <person name="Leroy P."/>
            <person name="Li P."/>
            <person name="You F.M."/>
            <person name="Sun Q."/>
            <person name="Liu Z."/>
            <person name="Lyons E."/>
            <person name="Wicker T."/>
            <person name="Salzberg S.L."/>
            <person name="Devos K.M."/>
            <person name="Dvorak J."/>
        </authorList>
    </citation>
    <scope>NUCLEOTIDE SEQUENCE [LARGE SCALE GENOMIC DNA]</scope>
    <source>
        <strain evidence="1">cv. AL8/78</strain>
    </source>
</reference>
<sequence length="45" mass="4863">MLLDCFPCRCLNSLDSVRNDFYDVCTMFKPHASAGPAGPGLSAKL</sequence>
<accession>A0A453MR44</accession>
<organism evidence="1 2">
    <name type="scientific">Aegilops tauschii subsp. strangulata</name>
    <name type="common">Goatgrass</name>
    <dbReference type="NCBI Taxonomy" id="200361"/>
    <lineage>
        <taxon>Eukaryota</taxon>
        <taxon>Viridiplantae</taxon>
        <taxon>Streptophyta</taxon>
        <taxon>Embryophyta</taxon>
        <taxon>Tracheophyta</taxon>
        <taxon>Spermatophyta</taxon>
        <taxon>Magnoliopsida</taxon>
        <taxon>Liliopsida</taxon>
        <taxon>Poales</taxon>
        <taxon>Poaceae</taxon>
        <taxon>BOP clade</taxon>
        <taxon>Pooideae</taxon>
        <taxon>Triticodae</taxon>
        <taxon>Triticeae</taxon>
        <taxon>Triticinae</taxon>
        <taxon>Aegilops</taxon>
    </lineage>
</organism>
<keyword evidence="2" id="KW-1185">Reference proteome</keyword>
<reference evidence="1" key="5">
    <citation type="journal article" date="2021" name="G3 (Bethesda)">
        <title>Aegilops tauschii genome assembly Aet v5.0 features greater sequence contiguity and improved annotation.</title>
        <authorList>
            <person name="Wang L."/>
            <person name="Zhu T."/>
            <person name="Rodriguez J.C."/>
            <person name="Deal K.R."/>
            <person name="Dubcovsky J."/>
            <person name="McGuire P.E."/>
            <person name="Lux T."/>
            <person name="Spannagl M."/>
            <person name="Mayer K.F.X."/>
            <person name="Baldrich P."/>
            <person name="Meyers B.C."/>
            <person name="Huo N."/>
            <person name="Gu Y.Q."/>
            <person name="Zhou H."/>
            <person name="Devos K.M."/>
            <person name="Bennetzen J.L."/>
            <person name="Unver T."/>
            <person name="Budak H."/>
            <person name="Gulick P.J."/>
            <person name="Galiba G."/>
            <person name="Kalapos B."/>
            <person name="Nelson D.R."/>
            <person name="Li P."/>
            <person name="You F.M."/>
            <person name="Luo M.C."/>
            <person name="Dvorak J."/>
        </authorList>
    </citation>
    <scope>NUCLEOTIDE SEQUENCE [LARGE SCALE GENOMIC DNA]</scope>
    <source>
        <strain evidence="1">cv. AL8/78</strain>
    </source>
</reference>
<dbReference type="EnsemblPlants" id="AET6Gv20043400.6">
    <property type="protein sequence ID" value="AET6Gv20043400.6"/>
    <property type="gene ID" value="AET6Gv20043400"/>
</dbReference>
<protein>
    <submittedName>
        <fullName evidence="1">Uncharacterized protein</fullName>
    </submittedName>
</protein>
<dbReference type="Proteomes" id="UP000015105">
    <property type="component" value="Chromosome 6D"/>
</dbReference>
<dbReference type="AlphaFoldDB" id="A0A453MR44"/>
<reference evidence="2" key="1">
    <citation type="journal article" date="2014" name="Science">
        <title>Ancient hybridizations among the ancestral genomes of bread wheat.</title>
        <authorList>
            <consortium name="International Wheat Genome Sequencing Consortium,"/>
            <person name="Marcussen T."/>
            <person name="Sandve S.R."/>
            <person name="Heier L."/>
            <person name="Spannagl M."/>
            <person name="Pfeifer M."/>
            <person name="Jakobsen K.S."/>
            <person name="Wulff B.B."/>
            <person name="Steuernagel B."/>
            <person name="Mayer K.F."/>
            <person name="Olsen O.A."/>
        </authorList>
    </citation>
    <scope>NUCLEOTIDE SEQUENCE [LARGE SCALE GENOMIC DNA]</scope>
    <source>
        <strain evidence="2">cv. AL8/78</strain>
    </source>
</reference>
<reference evidence="1" key="4">
    <citation type="submission" date="2019-03" db="UniProtKB">
        <authorList>
            <consortium name="EnsemblPlants"/>
        </authorList>
    </citation>
    <scope>IDENTIFICATION</scope>
</reference>
<evidence type="ECO:0000313" key="2">
    <source>
        <dbReference type="Proteomes" id="UP000015105"/>
    </source>
</evidence>
<name>A0A453MR44_AEGTS</name>